<dbReference type="InterPro" id="IPR019775">
    <property type="entry name" value="WD40_repeat_CS"/>
</dbReference>
<dbReference type="PROSITE" id="PS50082">
    <property type="entry name" value="WD_REPEATS_2"/>
    <property type="match status" value="1"/>
</dbReference>
<proteinExistence type="predicted"/>
<evidence type="ECO:0000256" key="2">
    <source>
        <dbReference type="ARBA" id="ARBA00022737"/>
    </source>
</evidence>
<keyword evidence="2" id="KW-0677">Repeat</keyword>
<dbReference type="RefSeq" id="XP_018012947.1">
    <property type="nucleotide sequence ID" value="XM_018157458.2"/>
</dbReference>
<evidence type="ECO:0000313" key="6">
    <source>
        <dbReference type="RefSeq" id="XP_018012947.1"/>
    </source>
</evidence>
<evidence type="ECO:0000313" key="7">
    <source>
        <dbReference type="RefSeq" id="XP_018012948.1"/>
    </source>
</evidence>
<dbReference type="CTD" id="39997"/>
<dbReference type="Proteomes" id="UP000694843">
    <property type="component" value="Unplaced"/>
</dbReference>
<dbReference type="GeneID" id="108670016"/>
<dbReference type="SMART" id="SM00320">
    <property type="entry name" value="WD40"/>
    <property type="match status" value="4"/>
</dbReference>
<dbReference type="Proteomes" id="UP000711488">
    <property type="component" value="Unassembled WGS sequence"/>
</dbReference>
<reference evidence="4" key="2">
    <citation type="journal article" date="2018" name="Environ. Sci. Technol.">
        <title>The Toxicogenome of Hyalella azteca: A Model for Sediment Ecotoxicology and Evolutionary Toxicology.</title>
        <authorList>
            <person name="Poynton H.C."/>
            <person name="Hasenbein S."/>
            <person name="Benoit J.B."/>
            <person name="Sepulveda M.S."/>
            <person name="Poelchau M.F."/>
            <person name="Hughes D.S.T."/>
            <person name="Murali S.C."/>
            <person name="Chen S."/>
            <person name="Glastad K.M."/>
            <person name="Goodisman M.A.D."/>
            <person name="Werren J.H."/>
            <person name="Vineis J.H."/>
            <person name="Bowen J.L."/>
            <person name="Friedrich M."/>
            <person name="Jones J."/>
            <person name="Robertson H.M."/>
            <person name="Feyereisen R."/>
            <person name="Mechler-Hickson A."/>
            <person name="Mathers N."/>
            <person name="Lee C.E."/>
            <person name="Colbourne J.K."/>
            <person name="Biales A."/>
            <person name="Johnston J.S."/>
            <person name="Wellborn G.A."/>
            <person name="Rosendale A.J."/>
            <person name="Cridge A.G."/>
            <person name="Munoz-Torres M.C."/>
            <person name="Bain P.A."/>
            <person name="Manny A.R."/>
            <person name="Major K.M."/>
            <person name="Lambert F.N."/>
            <person name="Vulpe C.D."/>
            <person name="Tuck P."/>
            <person name="Blalock B.J."/>
            <person name="Lin Y.Y."/>
            <person name="Smith M.E."/>
            <person name="Ochoa-Acuna H."/>
            <person name="Chen M.M."/>
            <person name="Childers C.P."/>
            <person name="Qu J."/>
            <person name="Dugan S."/>
            <person name="Lee S.L."/>
            <person name="Chao H."/>
            <person name="Dinh H."/>
            <person name="Han Y."/>
            <person name="Doddapaneni H."/>
            <person name="Worley K.C."/>
            <person name="Muzny D.M."/>
            <person name="Gibbs R.A."/>
            <person name="Richards S."/>
        </authorList>
    </citation>
    <scope>NUCLEOTIDE SEQUENCE</scope>
    <source>
        <strain evidence="4">HAZT.00-mixed</strain>
        <tissue evidence="4">Whole organism</tissue>
    </source>
</reference>
<dbReference type="KEGG" id="hazt:108670016"/>
<feature type="repeat" description="WD" evidence="3">
    <location>
        <begin position="132"/>
        <end position="154"/>
    </location>
</feature>
<evidence type="ECO:0000313" key="5">
    <source>
        <dbReference type="Proteomes" id="UP000694843"/>
    </source>
</evidence>
<keyword evidence="1 3" id="KW-0853">WD repeat</keyword>
<evidence type="ECO:0000256" key="1">
    <source>
        <dbReference type="ARBA" id="ARBA00022574"/>
    </source>
</evidence>
<dbReference type="EMBL" id="JQDR03001314">
    <property type="protein sequence ID" value="KAA0203595.1"/>
    <property type="molecule type" value="Genomic_DNA"/>
</dbReference>
<dbReference type="InterPro" id="IPR015943">
    <property type="entry name" value="WD40/YVTN_repeat-like_dom_sf"/>
</dbReference>
<evidence type="ECO:0000256" key="3">
    <source>
        <dbReference type="PROSITE-ProRule" id="PRU00221"/>
    </source>
</evidence>
<dbReference type="OMA" id="CLWKYNY"/>
<dbReference type="RefSeq" id="XP_018012948.1">
    <property type="nucleotide sequence ID" value="XM_018157459.2"/>
</dbReference>
<dbReference type="Pfam" id="PF00400">
    <property type="entry name" value="WD40"/>
    <property type="match status" value="2"/>
</dbReference>
<accession>A0A6A0HFD6</accession>
<dbReference type="AlphaFoldDB" id="A0A6A0HFD6"/>
<dbReference type="SUPFAM" id="SSF50978">
    <property type="entry name" value="WD40 repeat-like"/>
    <property type="match status" value="1"/>
</dbReference>
<reference evidence="6 7" key="4">
    <citation type="submission" date="2025-04" db="UniProtKB">
        <authorList>
            <consortium name="RefSeq"/>
        </authorList>
    </citation>
    <scope>IDENTIFICATION</scope>
    <source>
        <tissue evidence="6 7">Whole organism</tissue>
    </source>
</reference>
<protein>
    <submittedName>
        <fullName evidence="6 7">Dynein axonemal assembly factor 10</fullName>
    </submittedName>
</protein>
<reference evidence="4" key="3">
    <citation type="submission" date="2019-06" db="EMBL/GenBank/DDBJ databases">
        <authorList>
            <person name="Poynton C."/>
            <person name="Hasenbein S."/>
            <person name="Benoit J.B."/>
            <person name="Sepulveda M.S."/>
            <person name="Poelchau M.F."/>
            <person name="Murali S.C."/>
            <person name="Chen S."/>
            <person name="Glastad K.M."/>
            <person name="Werren J.H."/>
            <person name="Vineis J.H."/>
            <person name="Bowen J.L."/>
            <person name="Friedrich M."/>
            <person name="Jones J."/>
            <person name="Robertson H.M."/>
            <person name="Feyereisen R."/>
            <person name="Mechler-Hickson A."/>
            <person name="Mathers N."/>
            <person name="Lee C.E."/>
            <person name="Colbourne J.K."/>
            <person name="Biales A."/>
            <person name="Johnston J.S."/>
            <person name="Wellborn G.A."/>
            <person name="Rosendale A.J."/>
            <person name="Cridge A.G."/>
            <person name="Munoz-Torres M.C."/>
            <person name="Bain P.A."/>
            <person name="Manny A.R."/>
            <person name="Major K.M."/>
            <person name="Lambert F.N."/>
            <person name="Vulpe C.D."/>
            <person name="Tuck P."/>
            <person name="Blalock B.J."/>
            <person name="Lin Y.-Y."/>
            <person name="Smith M.E."/>
            <person name="Ochoa-Acuna H."/>
            <person name="Chen M.-J.M."/>
            <person name="Childers C.P."/>
            <person name="Qu J."/>
            <person name="Dugan S."/>
            <person name="Lee S.L."/>
            <person name="Chao H."/>
            <person name="Dinh H."/>
            <person name="Han Y."/>
            <person name="Doddapaneni H."/>
            <person name="Worley K.C."/>
            <person name="Muzny D.M."/>
            <person name="Gibbs R.A."/>
            <person name="Richards S."/>
        </authorList>
    </citation>
    <scope>NUCLEOTIDE SEQUENCE</scope>
    <source>
        <strain evidence="4">HAZT.00-mixed</strain>
        <tissue evidence="4">Whole organism</tissue>
    </source>
</reference>
<organism evidence="4">
    <name type="scientific">Hyalella azteca</name>
    <name type="common">Amphipod</name>
    <dbReference type="NCBI Taxonomy" id="294128"/>
    <lineage>
        <taxon>Eukaryota</taxon>
        <taxon>Metazoa</taxon>
        <taxon>Ecdysozoa</taxon>
        <taxon>Arthropoda</taxon>
        <taxon>Crustacea</taxon>
        <taxon>Multicrustacea</taxon>
        <taxon>Malacostraca</taxon>
        <taxon>Eumalacostraca</taxon>
        <taxon>Peracarida</taxon>
        <taxon>Amphipoda</taxon>
        <taxon>Senticaudata</taxon>
        <taxon>Talitrida</taxon>
        <taxon>Talitroidea</taxon>
        <taxon>Hyalellidae</taxon>
        <taxon>Hyalella</taxon>
    </lineage>
</organism>
<dbReference type="InterPro" id="IPR036322">
    <property type="entry name" value="WD40_repeat_dom_sf"/>
</dbReference>
<gene>
    <name evidence="6 7" type="primary">LOC108670016</name>
    <name evidence="4" type="ORF">HAZT_HAZT002653</name>
</gene>
<name>A0A6A0HFD6_HYAAZ</name>
<dbReference type="OrthoDB" id="10248252at2759"/>
<reference evidence="4" key="1">
    <citation type="submission" date="2014-08" db="EMBL/GenBank/DDBJ databases">
        <authorList>
            <person name="Murali S."/>
            <person name="Richards S."/>
            <person name="Bandaranaike D."/>
            <person name="Bellair M."/>
            <person name="Blankenburg K."/>
            <person name="Chao H."/>
            <person name="Dinh H."/>
            <person name="Doddapaneni H."/>
            <person name="Dugan-Rocha S."/>
            <person name="Elkadiri S."/>
            <person name="Gnanaolivu R."/>
            <person name="Hughes D."/>
            <person name="Lee S."/>
            <person name="Li M."/>
            <person name="Ming W."/>
            <person name="Munidasa M."/>
            <person name="Muniz J."/>
            <person name="Nguyen L."/>
            <person name="Osuji N."/>
            <person name="Pu L.-L."/>
            <person name="Puazo M."/>
            <person name="Skinner E."/>
            <person name="Qu C."/>
            <person name="Quiroz J."/>
            <person name="Raj R."/>
            <person name="Weissenberger G."/>
            <person name="Xin Y."/>
            <person name="Zou X."/>
            <person name="Han Y."/>
            <person name="Worley K."/>
            <person name="Muzny D."/>
            <person name="Gibbs R."/>
        </authorList>
    </citation>
    <scope>NUCLEOTIDE SEQUENCE</scope>
    <source>
        <strain evidence="4">HAZT.00-mixed</strain>
        <tissue evidence="4">Whole organism</tissue>
    </source>
</reference>
<dbReference type="Gene3D" id="2.130.10.10">
    <property type="entry name" value="YVTN repeat-like/Quinoprotein amine dehydrogenase"/>
    <property type="match status" value="1"/>
</dbReference>
<dbReference type="PROSITE" id="PS00678">
    <property type="entry name" value="WD_REPEATS_1"/>
    <property type="match status" value="1"/>
</dbReference>
<sequence length="356" mass="38719">MGNGDKTQMLVHIEKNLDYQSFDVRWIPNSARLVVLGSNTDATGCIEIMEMSSGKLDSLCKTKYPYAVKCGTFRASSTAARQLAFGDFHGHLQVVDLSQPEKILYSVKAHHRVLNTIDGVGGLDIGRGAPELVTGGADGRVKVWDLRQSDGPVVTIAPQEGTHQPDCWAVAAGNAHSPEERVVASGFDNGDIRLFDLRTNKVMWGANVGNGVCSLDFDRRDIMMNKLVATVLEANIHIFDLRTLDANNQFAFKSVLAHKSTVWCARHLPQNRDIWVTTGGNGSLMLWKYVYPAKRSVKDATGNLMGVPGNADCLASLTASTQPITNFDWNADFAGLGAFSAIDQILRVTIATNLPS</sequence>
<evidence type="ECO:0000313" key="4">
    <source>
        <dbReference type="EMBL" id="KAA0203595.1"/>
    </source>
</evidence>
<dbReference type="InterPro" id="IPR001680">
    <property type="entry name" value="WD40_rpt"/>
</dbReference>
<keyword evidence="5" id="KW-1185">Reference proteome</keyword>
<dbReference type="PANTHER" id="PTHR10971">
    <property type="entry name" value="MRNA EXPORT FACTOR AND BUB3"/>
    <property type="match status" value="1"/>
</dbReference>